<dbReference type="PROSITE" id="PS51352">
    <property type="entry name" value="THIOREDOXIN_2"/>
    <property type="match status" value="1"/>
</dbReference>
<dbReference type="GO" id="GO:0016491">
    <property type="term" value="F:oxidoreductase activity"/>
    <property type="evidence" value="ECO:0007669"/>
    <property type="project" value="InterPro"/>
</dbReference>
<gene>
    <name evidence="3" type="ORF">GO620_000365</name>
</gene>
<feature type="domain" description="Thioredoxin" evidence="2">
    <location>
        <begin position="21"/>
        <end position="161"/>
    </location>
</feature>
<accession>A0A7T7FB21</accession>
<proteinExistence type="predicted"/>
<evidence type="ECO:0000256" key="1">
    <source>
        <dbReference type="SAM" id="SignalP"/>
    </source>
</evidence>
<dbReference type="CDD" id="cd02966">
    <property type="entry name" value="TlpA_like_family"/>
    <property type="match status" value="1"/>
</dbReference>
<dbReference type="InterPro" id="IPR013740">
    <property type="entry name" value="Redoxin"/>
</dbReference>
<keyword evidence="1" id="KW-0732">Signal</keyword>
<dbReference type="SUPFAM" id="SSF52833">
    <property type="entry name" value="Thioredoxin-like"/>
    <property type="match status" value="1"/>
</dbReference>
<reference evidence="3 4" key="1">
    <citation type="submission" date="2020-12" db="EMBL/GenBank/DDBJ databases">
        <title>HMF7856_wgs.fasta genome submission.</title>
        <authorList>
            <person name="Kang H."/>
            <person name="Kim H."/>
            <person name="Joh K."/>
        </authorList>
    </citation>
    <scope>NUCLEOTIDE SEQUENCE [LARGE SCALE GENOMIC DNA]</scope>
    <source>
        <strain evidence="3 4">HMF7856</strain>
    </source>
</reference>
<dbReference type="InterPro" id="IPR013766">
    <property type="entry name" value="Thioredoxin_domain"/>
</dbReference>
<sequence length="398" mass="44880">MKKLLILLVLLAPGLTALAQVKQGDLVPDINFATVLNAKVKSANLSQLKGKVVLIDFWATWCGSCLEAMPHLQALQAKYPKSLQIIAVNDESLKRTGLYIKLRPANFWFAVDTTREIGKVFPHRLIPHSVLISSDGRLAAVTLPENITEHVIDSVLNKNVVHISEKKDNLLSHEELIKQNFYAADTVRHRFMMEGEINGAPGLSTTWLTDSIFKGRRITCLNLSLSTLYRLAYNDYPYSRTIDQTKPAKNAPVYCLDLIVENPDQLRPALQQELAKRFDIQAKEETILKDVQVLKITDQNKFNEIKRNQTGKRTYSAGHGNIDQDCITMKEFAEFLQDYGIGKLVVDKTGNIEKLDIKFTFQPEDPQSILDILSTMGLGLTKEEQEINMLVLYKQAAL</sequence>
<dbReference type="Pfam" id="PF08534">
    <property type="entry name" value="Redoxin"/>
    <property type="match status" value="1"/>
</dbReference>
<dbReference type="KEGG" id="mgik:GO620_000365"/>
<dbReference type="Pfam" id="PF12543">
    <property type="entry name" value="DUF3738"/>
    <property type="match status" value="1"/>
</dbReference>
<evidence type="ECO:0000313" key="4">
    <source>
        <dbReference type="Proteomes" id="UP000429232"/>
    </source>
</evidence>
<organism evidence="3 4">
    <name type="scientific">Mucilaginibacter ginkgonis</name>
    <dbReference type="NCBI Taxonomy" id="2682091"/>
    <lineage>
        <taxon>Bacteria</taxon>
        <taxon>Pseudomonadati</taxon>
        <taxon>Bacteroidota</taxon>
        <taxon>Sphingobacteriia</taxon>
        <taxon>Sphingobacteriales</taxon>
        <taxon>Sphingobacteriaceae</taxon>
        <taxon>Mucilaginibacter</taxon>
    </lineage>
</organism>
<dbReference type="Gene3D" id="3.40.30.10">
    <property type="entry name" value="Glutaredoxin"/>
    <property type="match status" value="1"/>
</dbReference>
<evidence type="ECO:0000313" key="3">
    <source>
        <dbReference type="EMBL" id="QQL49939.1"/>
    </source>
</evidence>
<dbReference type="PANTHER" id="PTHR42852">
    <property type="entry name" value="THIOL:DISULFIDE INTERCHANGE PROTEIN DSBE"/>
    <property type="match status" value="1"/>
</dbReference>
<dbReference type="AlphaFoldDB" id="A0A7T7FB21"/>
<dbReference type="InterPro" id="IPR036249">
    <property type="entry name" value="Thioredoxin-like_sf"/>
</dbReference>
<feature type="signal peptide" evidence="1">
    <location>
        <begin position="1"/>
        <end position="19"/>
    </location>
</feature>
<dbReference type="Proteomes" id="UP000429232">
    <property type="component" value="Chromosome"/>
</dbReference>
<dbReference type="PANTHER" id="PTHR42852:SF13">
    <property type="entry name" value="PROTEIN DIPZ"/>
    <property type="match status" value="1"/>
</dbReference>
<dbReference type="RefSeq" id="WP_198173495.1">
    <property type="nucleotide sequence ID" value="NZ_CP066775.1"/>
</dbReference>
<dbReference type="InterPro" id="IPR017801">
    <property type="entry name" value="DUF3738"/>
</dbReference>
<protein>
    <submittedName>
        <fullName evidence="3">Redoxin family protein</fullName>
    </submittedName>
</protein>
<keyword evidence="4" id="KW-1185">Reference proteome</keyword>
<feature type="chain" id="PRO_5031058331" evidence="1">
    <location>
        <begin position="20"/>
        <end position="398"/>
    </location>
</feature>
<dbReference type="InterPro" id="IPR050553">
    <property type="entry name" value="Thioredoxin_ResA/DsbE_sf"/>
</dbReference>
<name>A0A7T7FB21_9SPHI</name>
<dbReference type="EMBL" id="CP066775">
    <property type="protein sequence ID" value="QQL49939.1"/>
    <property type="molecule type" value="Genomic_DNA"/>
</dbReference>
<evidence type="ECO:0000259" key="2">
    <source>
        <dbReference type="PROSITE" id="PS51352"/>
    </source>
</evidence>